<dbReference type="PANTHER" id="PTHR24031">
    <property type="entry name" value="RNA HELICASE"/>
    <property type="match status" value="1"/>
</dbReference>
<evidence type="ECO:0000259" key="8">
    <source>
        <dbReference type="PROSITE" id="PS51192"/>
    </source>
</evidence>
<dbReference type="PROSITE" id="PS51192">
    <property type="entry name" value="HELICASE_ATP_BIND_1"/>
    <property type="match status" value="1"/>
</dbReference>
<dbReference type="InterPro" id="IPR014001">
    <property type="entry name" value="Helicase_ATP-bd"/>
</dbReference>
<dbReference type="EMBL" id="AP006495">
    <property type="protein sequence ID" value="BAM81147.1"/>
    <property type="molecule type" value="Genomic_DNA"/>
</dbReference>
<dbReference type="GO" id="GO:0016887">
    <property type="term" value="F:ATP hydrolysis activity"/>
    <property type="evidence" value="ECO:0007669"/>
    <property type="project" value="RHEA"/>
</dbReference>
<dbReference type="InterPro" id="IPR000629">
    <property type="entry name" value="RNA-helicase_DEAD-box_CS"/>
</dbReference>
<dbReference type="Proteomes" id="UP000007014">
    <property type="component" value="Chromosome 13"/>
</dbReference>
<dbReference type="SMART" id="SM00490">
    <property type="entry name" value="HELICc"/>
    <property type="match status" value="1"/>
</dbReference>
<protein>
    <recommendedName>
        <fullName evidence="6">ATP-dependent RNA helicase</fullName>
        <ecNumber evidence="6">3.6.4.13</ecNumber>
    </recommendedName>
</protein>
<evidence type="ECO:0000256" key="4">
    <source>
        <dbReference type="ARBA" id="ARBA00022840"/>
    </source>
</evidence>
<dbReference type="GO" id="GO:0005524">
    <property type="term" value="F:ATP binding"/>
    <property type="evidence" value="ECO:0007669"/>
    <property type="project" value="UniProtKB-UniRule"/>
</dbReference>
<dbReference type="InterPro" id="IPR001650">
    <property type="entry name" value="Helicase_C-like"/>
</dbReference>
<comment type="catalytic activity">
    <reaction evidence="6">
        <text>ATP + H2O = ADP + phosphate + H(+)</text>
        <dbReference type="Rhea" id="RHEA:13065"/>
        <dbReference type="ChEBI" id="CHEBI:15377"/>
        <dbReference type="ChEBI" id="CHEBI:15378"/>
        <dbReference type="ChEBI" id="CHEBI:30616"/>
        <dbReference type="ChEBI" id="CHEBI:43474"/>
        <dbReference type="ChEBI" id="CHEBI:456216"/>
        <dbReference type="EC" id="3.6.4.13"/>
    </reaction>
</comment>
<dbReference type="PROSITE" id="PS51194">
    <property type="entry name" value="HELICASE_CTER"/>
    <property type="match status" value="1"/>
</dbReference>
<keyword evidence="1 6" id="KW-0547">Nucleotide-binding</keyword>
<comment type="function">
    <text evidence="6">RNA helicase.</text>
</comment>
<dbReference type="Pfam" id="PF00270">
    <property type="entry name" value="DEAD"/>
    <property type="match status" value="1"/>
</dbReference>
<feature type="domain" description="Helicase ATP-binding" evidence="8">
    <location>
        <begin position="311"/>
        <end position="500"/>
    </location>
</feature>
<keyword evidence="5 6" id="KW-0694">RNA-binding</keyword>
<dbReference type="SUPFAM" id="SSF52540">
    <property type="entry name" value="P-loop containing nucleoside triphosphate hydrolases"/>
    <property type="match status" value="1"/>
</dbReference>
<feature type="compositionally biased region" description="Basic residues" evidence="7">
    <location>
        <begin position="21"/>
        <end position="36"/>
    </location>
</feature>
<dbReference type="Pfam" id="PF00271">
    <property type="entry name" value="Helicase_C"/>
    <property type="match status" value="1"/>
</dbReference>
<name>M1VE37_CYAM1</name>
<dbReference type="Gramene" id="CMM329CT">
    <property type="protein sequence ID" value="CMM329CT"/>
    <property type="gene ID" value="CMM329C"/>
</dbReference>
<dbReference type="AlphaFoldDB" id="M1VE37"/>
<dbReference type="HOGENOM" id="CLU_305976_0_0_1"/>
<sequence length="969" mass="105972">MVLLHIIDGDAAPEVGPATERRRKANTAKRAKRRQSKDHPAPLEAVGDPEKRATSGSALEARSNARTPRATAVVASCTEVSRQSAIATVEQQPSALHSGALGLDSDSHARTPTGLTAPGTGVEPHSDQERLHATISSKGAPSATGPLGVASLAAFVGATCRGKGTRAGTAVCIGTERKSARRHRNTAGTSGDGTVLTTNAHTTARKPKQSTSLNRSPPQKVDGNESKCAAVLASGTEGLAVQEHARHNHSQGVSLAQVEFRALPLDPSLCYHVQHRLGWQQPTRIQQRAIDALQSSVQRSSDRPTLPLWSIRAHTGTGKTAAYLLPIIHWMLQKHPRMERSYGTVAVVLAPTRELCVQIEDMARAFLRPYHWLVASAFVGGEKRKSEKARLRHGTNLVIGTPGRLWDHLQQTSSWHLEHCEWFILDEADRMLDLGMADTVRSVWTEVLQRHRSGNATRSATALNGTSVPVGPLRTVFVSATMRSEHVEKLCEICALDKLADGGNAPAATMQCIDDDDAAAAAASTTADTRHRAAVAVDAHAVHERTGHGDCEQAIERGDETRLLVHAASNLYSRARRSTQLDALPGDLSSSPILHCFRLVPTRYRLAELACVLHAFGNGVLQRALGPLLPCTDEFIRPESRKALVFASTCASVDFLYELFRQLGKRQEPLLPEEQAEVSPPEPVLNSNGSAYSTGLQCQLFRIHGSMTQTERIRTFRAFRKMLSTPCLLFCTDVAARGLDIADLSLSVHYDPPTSDGDQEYWHRVGRTSRMGSVGASVVILQEHESGYLSWMASRYGFEWRSLPCLAQQVQARDGIRSMSGSREAGGAFGEAHHSVRAETYAAHQSFLQEIRYLVETVPSLEPLARKAFSSYVRSYRTHSRDMRHIFDARCLHLGLLADSFGLRVVPRFAGADHEPPLTRMPSRSTRALPRKRAPVSNALVERSAARQRRRPSDQLLSTTIDRRSEFLA</sequence>
<evidence type="ECO:0000313" key="10">
    <source>
        <dbReference type="EMBL" id="BAM81147.1"/>
    </source>
</evidence>
<comment type="domain">
    <text evidence="6">The Q motif is unique to and characteristic of the DEAD box family of RNA helicases and controls ATP binding and hydrolysis.</text>
</comment>
<evidence type="ECO:0000256" key="1">
    <source>
        <dbReference type="ARBA" id="ARBA00022741"/>
    </source>
</evidence>
<dbReference type="GeneID" id="16994990"/>
<dbReference type="SMART" id="SM01178">
    <property type="entry name" value="DUF4217"/>
    <property type="match status" value="1"/>
</dbReference>
<dbReference type="Gene3D" id="3.40.50.300">
    <property type="entry name" value="P-loop containing nucleotide triphosphate hydrolases"/>
    <property type="match status" value="2"/>
</dbReference>
<dbReference type="GO" id="GO:0003723">
    <property type="term" value="F:RNA binding"/>
    <property type="evidence" value="ECO:0007669"/>
    <property type="project" value="UniProtKB-UniRule"/>
</dbReference>
<gene>
    <name evidence="10" type="ORF">CYME_CMM329C</name>
</gene>
<dbReference type="InterPro" id="IPR011545">
    <property type="entry name" value="DEAD/DEAH_box_helicase_dom"/>
</dbReference>
<dbReference type="eggNOG" id="KOG0348">
    <property type="taxonomic scope" value="Eukaryota"/>
</dbReference>
<keyword evidence="3 6" id="KW-0347">Helicase</keyword>
<dbReference type="InterPro" id="IPR027417">
    <property type="entry name" value="P-loop_NTPase"/>
</dbReference>
<dbReference type="RefSeq" id="XP_005537183.1">
    <property type="nucleotide sequence ID" value="XM_005537126.1"/>
</dbReference>
<dbReference type="CDD" id="cd18787">
    <property type="entry name" value="SF2_C_DEAD"/>
    <property type="match status" value="1"/>
</dbReference>
<evidence type="ECO:0000256" key="3">
    <source>
        <dbReference type="ARBA" id="ARBA00022806"/>
    </source>
</evidence>
<dbReference type="SMART" id="SM00487">
    <property type="entry name" value="DEXDc"/>
    <property type="match status" value="1"/>
</dbReference>
<dbReference type="PROSITE" id="PS00039">
    <property type="entry name" value="DEAD_ATP_HELICASE"/>
    <property type="match status" value="1"/>
</dbReference>
<feature type="region of interest" description="Disordered" evidence="7">
    <location>
        <begin position="7"/>
        <end position="70"/>
    </location>
</feature>
<reference evidence="10 11" key="2">
    <citation type="journal article" date="2007" name="BMC Biol.">
        <title>A 100%-complete sequence reveals unusually simple genomic features in the hot-spring red alga Cyanidioschyzon merolae.</title>
        <authorList>
            <person name="Nozaki H."/>
            <person name="Takano H."/>
            <person name="Misumi O."/>
            <person name="Terasawa K."/>
            <person name="Matsuzaki M."/>
            <person name="Maruyama S."/>
            <person name="Nishida K."/>
            <person name="Yagisawa F."/>
            <person name="Yoshida Y."/>
            <person name="Fujiwara T."/>
            <person name="Takio S."/>
            <person name="Tamura K."/>
            <person name="Chung S.J."/>
            <person name="Nakamura S."/>
            <person name="Kuroiwa H."/>
            <person name="Tanaka K."/>
            <person name="Sato N."/>
            <person name="Kuroiwa T."/>
        </authorList>
    </citation>
    <scope>NUCLEOTIDE SEQUENCE [LARGE SCALE GENOMIC DNA]</scope>
    <source>
        <strain evidence="10 11">10D</strain>
    </source>
</reference>
<feature type="domain" description="Helicase C-terminal" evidence="9">
    <location>
        <begin position="630"/>
        <end position="811"/>
    </location>
</feature>
<evidence type="ECO:0000256" key="6">
    <source>
        <dbReference type="RuleBase" id="RU365068"/>
    </source>
</evidence>
<feature type="region of interest" description="Disordered" evidence="7">
    <location>
        <begin position="912"/>
        <end position="953"/>
    </location>
</feature>
<keyword evidence="11" id="KW-1185">Reference proteome</keyword>
<dbReference type="EC" id="3.6.4.13" evidence="6"/>
<reference evidence="10 11" key="1">
    <citation type="journal article" date="2004" name="Nature">
        <title>Genome sequence of the ultrasmall unicellular red alga Cyanidioschyzon merolae 10D.</title>
        <authorList>
            <person name="Matsuzaki M."/>
            <person name="Misumi O."/>
            <person name="Shin-i T."/>
            <person name="Maruyama S."/>
            <person name="Takahara M."/>
            <person name="Miyagishima S."/>
            <person name="Mori T."/>
            <person name="Nishida K."/>
            <person name="Yagisawa F."/>
            <person name="Nishida K."/>
            <person name="Yoshida Y."/>
            <person name="Nishimura Y."/>
            <person name="Nakao S."/>
            <person name="Kobayashi T."/>
            <person name="Momoyama Y."/>
            <person name="Higashiyama T."/>
            <person name="Minoda A."/>
            <person name="Sano M."/>
            <person name="Nomoto H."/>
            <person name="Oishi K."/>
            <person name="Hayashi H."/>
            <person name="Ohta F."/>
            <person name="Nishizaka S."/>
            <person name="Haga S."/>
            <person name="Miura S."/>
            <person name="Morishita T."/>
            <person name="Kabeya Y."/>
            <person name="Terasawa K."/>
            <person name="Suzuki Y."/>
            <person name="Ishii Y."/>
            <person name="Asakawa S."/>
            <person name="Takano H."/>
            <person name="Ohta N."/>
            <person name="Kuroiwa H."/>
            <person name="Tanaka K."/>
            <person name="Shimizu N."/>
            <person name="Sugano S."/>
            <person name="Sato N."/>
            <person name="Nozaki H."/>
            <person name="Ogasawara N."/>
            <person name="Kohara Y."/>
            <person name="Kuroiwa T."/>
        </authorList>
    </citation>
    <scope>NUCLEOTIDE SEQUENCE [LARGE SCALE GENOMIC DNA]</scope>
    <source>
        <strain evidence="10 11">10D</strain>
    </source>
</reference>
<accession>M1VE37</accession>
<evidence type="ECO:0000256" key="7">
    <source>
        <dbReference type="SAM" id="MobiDB-lite"/>
    </source>
</evidence>
<dbReference type="Pfam" id="PF13959">
    <property type="entry name" value="CTE_SPB4"/>
    <property type="match status" value="1"/>
</dbReference>
<keyword evidence="4 6" id="KW-0067">ATP-binding</keyword>
<dbReference type="OrthoDB" id="422663at2759"/>
<evidence type="ECO:0000256" key="5">
    <source>
        <dbReference type="ARBA" id="ARBA00022884"/>
    </source>
</evidence>
<feature type="region of interest" description="Disordered" evidence="7">
    <location>
        <begin position="179"/>
        <end position="225"/>
    </location>
</feature>
<dbReference type="GO" id="GO:0003724">
    <property type="term" value="F:RNA helicase activity"/>
    <property type="evidence" value="ECO:0007669"/>
    <property type="project" value="UniProtKB-EC"/>
</dbReference>
<dbReference type="InterPro" id="IPR025313">
    <property type="entry name" value="SPB4-like_CTE"/>
</dbReference>
<keyword evidence="2 6" id="KW-0378">Hydrolase</keyword>
<dbReference type="KEGG" id="cme:CYME_CMM329C"/>
<organism evidence="10 11">
    <name type="scientific">Cyanidioschyzon merolae (strain NIES-3377 / 10D)</name>
    <name type="common">Unicellular red alga</name>
    <dbReference type="NCBI Taxonomy" id="280699"/>
    <lineage>
        <taxon>Eukaryota</taxon>
        <taxon>Rhodophyta</taxon>
        <taxon>Bangiophyceae</taxon>
        <taxon>Cyanidiales</taxon>
        <taxon>Cyanidiaceae</taxon>
        <taxon>Cyanidioschyzon</taxon>
    </lineage>
</organism>
<comment type="similarity">
    <text evidence="6">Belongs to the DEAD box helicase family.</text>
</comment>
<dbReference type="STRING" id="280699.M1VE37"/>
<dbReference type="OMA" id="HKANANT"/>
<evidence type="ECO:0000313" key="11">
    <source>
        <dbReference type="Proteomes" id="UP000007014"/>
    </source>
</evidence>
<evidence type="ECO:0000259" key="9">
    <source>
        <dbReference type="PROSITE" id="PS51194"/>
    </source>
</evidence>
<evidence type="ECO:0000256" key="2">
    <source>
        <dbReference type="ARBA" id="ARBA00022801"/>
    </source>
</evidence>
<proteinExistence type="inferred from homology"/>